<reference evidence="1" key="2">
    <citation type="journal article" date="2019" name="IMA Fungus">
        <title>Genome sequencing and comparison of five Tilletia species to identify candidate genes for the detection of regulated species infecting wheat.</title>
        <authorList>
            <person name="Nguyen H.D.T."/>
            <person name="Sultana T."/>
            <person name="Kesanakurti P."/>
            <person name="Hambleton S."/>
        </authorList>
    </citation>
    <scope>NUCLEOTIDE SEQUENCE</scope>
    <source>
        <strain evidence="1">DAOMC 238032</strain>
    </source>
</reference>
<dbReference type="Proteomes" id="UP000077671">
    <property type="component" value="Unassembled WGS sequence"/>
</dbReference>
<reference evidence="1" key="1">
    <citation type="submission" date="2016-04" db="EMBL/GenBank/DDBJ databases">
        <authorList>
            <person name="Nguyen H.D."/>
            <person name="Kesanakurti P."/>
            <person name="Cullis J."/>
            <person name="Levesque C.A."/>
            <person name="Hambleton S."/>
        </authorList>
    </citation>
    <scope>NUCLEOTIDE SEQUENCE</scope>
    <source>
        <strain evidence="1">DAOMC 238032</strain>
    </source>
</reference>
<organism evidence="1 2">
    <name type="scientific">Tilletia caries</name>
    <name type="common">wheat bunt fungus</name>
    <dbReference type="NCBI Taxonomy" id="13290"/>
    <lineage>
        <taxon>Eukaryota</taxon>
        <taxon>Fungi</taxon>
        <taxon>Dikarya</taxon>
        <taxon>Basidiomycota</taxon>
        <taxon>Ustilaginomycotina</taxon>
        <taxon>Exobasidiomycetes</taxon>
        <taxon>Tilletiales</taxon>
        <taxon>Tilletiaceae</taxon>
        <taxon>Tilletia</taxon>
    </lineage>
</organism>
<dbReference type="AlphaFoldDB" id="A0A177T1Z4"/>
<gene>
    <name evidence="1" type="ORF">A4X03_0g8289</name>
</gene>
<comment type="caution">
    <text evidence="1">The sequence shown here is derived from an EMBL/GenBank/DDBJ whole genome shotgun (WGS) entry which is preliminary data.</text>
</comment>
<protein>
    <submittedName>
        <fullName evidence="1">Uncharacterized protein</fullName>
    </submittedName>
</protein>
<name>A0A177T1Z4_9BASI</name>
<evidence type="ECO:0000313" key="2">
    <source>
        <dbReference type="Proteomes" id="UP000077671"/>
    </source>
</evidence>
<proteinExistence type="predicted"/>
<dbReference type="EMBL" id="LWDD02002403">
    <property type="protein sequence ID" value="KAE8240858.1"/>
    <property type="molecule type" value="Genomic_DNA"/>
</dbReference>
<evidence type="ECO:0000313" key="1">
    <source>
        <dbReference type="EMBL" id="KAE8240858.1"/>
    </source>
</evidence>
<sequence>MPTVPGLCPGRAQCKNYRDFTDLKRRGLAPPPSLQGITPDVVRATIKTLKNDTSGGAGGWTVPLLQLSAKSDRFCMFIATLTQQMANETAPARQQLTSAILIPFAPAAAPAPAAALPG</sequence>
<accession>A0A177T1Z4</accession>